<name>A0A6U2MM01_9STRA</name>
<evidence type="ECO:0000256" key="1">
    <source>
        <dbReference type="SAM" id="MobiDB-lite"/>
    </source>
</evidence>
<dbReference type="EMBL" id="HBGY01008817">
    <property type="protein sequence ID" value="CAD9566663.1"/>
    <property type="molecule type" value="Transcribed_RNA"/>
</dbReference>
<accession>A0A6U2MM01</accession>
<feature type="compositionally biased region" description="Acidic residues" evidence="1">
    <location>
        <begin position="133"/>
        <end position="150"/>
    </location>
</feature>
<dbReference type="AlphaFoldDB" id="A0A6U2MM01"/>
<reference evidence="3" key="1">
    <citation type="submission" date="2021-01" db="EMBL/GenBank/DDBJ databases">
        <authorList>
            <person name="Corre E."/>
            <person name="Pelletier E."/>
            <person name="Niang G."/>
            <person name="Scheremetjew M."/>
            <person name="Finn R."/>
            <person name="Kale V."/>
            <person name="Holt S."/>
            <person name="Cochrane G."/>
            <person name="Meng A."/>
            <person name="Brown T."/>
            <person name="Cohen L."/>
        </authorList>
    </citation>
    <scope>NUCLEOTIDE SEQUENCE</scope>
    <source>
        <strain evidence="3">B650</strain>
    </source>
</reference>
<organism evidence="3">
    <name type="scientific">Leptocylindrus danicus</name>
    <dbReference type="NCBI Taxonomy" id="163516"/>
    <lineage>
        <taxon>Eukaryota</taxon>
        <taxon>Sar</taxon>
        <taxon>Stramenopiles</taxon>
        <taxon>Ochrophyta</taxon>
        <taxon>Bacillariophyta</taxon>
        <taxon>Coscinodiscophyceae</taxon>
        <taxon>Chaetocerotophycidae</taxon>
        <taxon>Leptocylindrales</taxon>
        <taxon>Leptocylindraceae</taxon>
        <taxon>Leptocylindrus</taxon>
    </lineage>
</organism>
<protein>
    <submittedName>
        <fullName evidence="3">Uncharacterized protein</fullName>
    </submittedName>
</protein>
<evidence type="ECO:0000313" key="3">
    <source>
        <dbReference type="EMBL" id="CAD9566664.1"/>
    </source>
</evidence>
<dbReference type="EMBL" id="HBGY01008818">
    <property type="protein sequence ID" value="CAD9566664.1"/>
    <property type="molecule type" value="Transcribed_RNA"/>
</dbReference>
<feature type="region of interest" description="Disordered" evidence="1">
    <location>
        <begin position="128"/>
        <end position="150"/>
    </location>
</feature>
<proteinExistence type="predicted"/>
<gene>
    <name evidence="2" type="ORF">LDAN0321_LOCUS5566</name>
    <name evidence="3" type="ORF">LDAN0321_LOCUS5567</name>
</gene>
<evidence type="ECO:0000313" key="2">
    <source>
        <dbReference type="EMBL" id="CAD9566663.1"/>
    </source>
</evidence>
<sequence>MASPFGGLLTDPEAAFRYTMQKAKGAGRYAGWALPAAVGGGWLIWPAISDAFKVDLGLLPDPEKAAAQAEAASKLNAPIVLSGSAAKAVANAHHPAQADINPHFSASVKSGDFSAYHATWDKHFVETLKVRDDDDDDDEDDEDEDEDEEE</sequence>